<dbReference type="AlphaFoldDB" id="A0A848LP23"/>
<dbReference type="Gene3D" id="3.40.630.30">
    <property type="match status" value="1"/>
</dbReference>
<dbReference type="InterPro" id="IPR050832">
    <property type="entry name" value="Bact_Acetyltransf"/>
</dbReference>
<dbReference type="Proteomes" id="UP000518300">
    <property type="component" value="Unassembled WGS sequence"/>
</dbReference>
<evidence type="ECO:0000259" key="3">
    <source>
        <dbReference type="PROSITE" id="PS51186"/>
    </source>
</evidence>
<feature type="domain" description="N-acetyltransferase" evidence="3">
    <location>
        <begin position="11"/>
        <end position="156"/>
    </location>
</feature>
<keyword evidence="1 4" id="KW-0808">Transferase</keyword>
<evidence type="ECO:0000313" key="4">
    <source>
        <dbReference type="EMBL" id="NMO19419.1"/>
    </source>
</evidence>
<evidence type="ECO:0000256" key="1">
    <source>
        <dbReference type="ARBA" id="ARBA00022679"/>
    </source>
</evidence>
<keyword evidence="2" id="KW-0012">Acyltransferase</keyword>
<accession>A0A848LP23</accession>
<dbReference type="InterPro" id="IPR000182">
    <property type="entry name" value="GNAT_dom"/>
</dbReference>
<dbReference type="PANTHER" id="PTHR43877:SF2">
    <property type="entry name" value="AMINOALKYLPHOSPHONATE N-ACETYLTRANSFERASE-RELATED"/>
    <property type="match status" value="1"/>
</dbReference>
<reference evidence="4 5" key="1">
    <citation type="submission" date="2020-04" db="EMBL/GenBank/DDBJ databases">
        <title>Draft genome of Pyxidicoccus fallax type strain.</title>
        <authorList>
            <person name="Whitworth D.E."/>
        </authorList>
    </citation>
    <scope>NUCLEOTIDE SEQUENCE [LARGE SCALE GENOMIC DNA]</scope>
    <source>
        <strain evidence="4 5">DSM 14698</strain>
    </source>
</reference>
<sequence length="156" mass="17089">MDCVPSAAPAPIIRRAEGRDSAALTALYQSLVPDNPRIRVLPERVERLRADPASVLLVAAVDGEARGTVFVTLCADVMYGERPYAVLENFVVAPSARGQGLGSRLLEHAEALCREHACTKMMLLSAMHRADAHRLFERRGFRGDLSRGFKKYLGKG</sequence>
<evidence type="ECO:0000256" key="2">
    <source>
        <dbReference type="ARBA" id="ARBA00023315"/>
    </source>
</evidence>
<dbReference type="Pfam" id="PF00583">
    <property type="entry name" value="Acetyltransf_1"/>
    <property type="match status" value="1"/>
</dbReference>
<dbReference type="EMBL" id="JABBJJ010000182">
    <property type="protein sequence ID" value="NMO19419.1"/>
    <property type="molecule type" value="Genomic_DNA"/>
</dbReference>
<comment type="caution">
    <text evidence="4">The sequence shown here is derived from an EMBL/GenBank/DDBJ whole genome shotgun (WGS) entry which is preliminary data.</text>
</comment>
<dbReference type="RefSeq" id="WP_169348667.1">
    <property type="nucleotide sequence ID" value="NZ_JABBJJ010000182.1"/>
</dbReference>
<evidence type="ECO:0000313" key="5">
    <source>
        <dbReference type="Proteomes" id="UP000518300"/>
    </source>
</evidence>
<organism evidence="4 5">
    <name type="scientific">Pyxidicoccus fallax</name>
    <dbReference type="NCBI Taxonomy" id="394095"/>
    <lineage>
        <taxon>Bacteria</taxon>
        <taxon>Pseudomonadati</taxon>
        <taxon>Myxococcota</taxon>
        <taxon>Myxococcia</taxon>
        <taxon>Myxococcales</taxon>
        <taxon>Cystobacterineae</taxon>
        <taxon>Myxococcaceae</taxon>
        <taxon>Pyxidicoccus</taxon>
    </lineage>
</organism>
<dbReference type="SUPFAM" id="SSF55729">
    <property type="entry name" value="Acyl-CoA N-acyltransferases (Nat)"/>
    <property type="match status" value="1"/>
</dbReference>
<keyword evidence="5" id="KW-1185">Reference proteome</keyword>
<dbReference type="InterPro" id="IPR016181">
    <property type="entry name" value="Acyl_CoA_acyltransferase"/>
</dbReference>
<gene>
    <name evidence="4" type="ORF">HG543_31785</name>
</gene>
<dbReference type="GO" id="GO:0016747">
    <property type="term" value="F:acyltransferase activity, transferring groups other than amino-acyl groups"/>
    <property type="evidence" value="ECO:0007669"/>
    <property type="project" value="InterPro"/>
</dbReference>
<name>A0A848LP23_9BACT</name>
<dbReference type="CDD" id="cd04301">
    <property type="entry name" value="NAT_SF"/>
    <property type="match status" value="1"/>
</dbReference>
<protein>
    <submittedName>
        <fullName evidence="4">GNAT family N-acetyltransferase</fullName>
    </submittedName>
</protein>
<dbReference type="PANTHER" id="PTHR43877">
    <property type="entry name" value="AMINOALKYLPHOSPHONATE N-ACETYLTRANSFERASE-RELATED-RELATED"/>
    <property type="match status" value="1"/>
</dbReference>
<proteinExistence type="predicted"/>
<dbReference type="PROSITE" id="PS51186">
    <property type="entry name" value="GNAT"/>
    <property type="match status" value="1"/>
</dbReference>